<name>C7RFM1_ANAPD</name>
<dbReference type="InterPro" id="IPR036388">
    <property type="entry name" value="WH-like_DNA-bd_sf"/>
</dbReference>
<dbReference type="PANTHER" id="PTHR30432">
    <property type="entry name" value="TRANSCRIPTIONAL REGULATOR MODE"/>
    <property type="match status" value="1"/>
</dbReference>
<dbReference type="InterPro" id="IPR036390">
    <property type="entry name" value="WH_DNA-bd_sf"/>
</dbReference>
<dbReference type="eggNOG" id="COG2005">
    <property type="taxonomic scope" value="Bacteria"/>
</dbReference>
<dbReference type="RefSeq" id="WP_015777196.1">
    <property type="nucleotide sequence ID" value="NC_013171.1"/>
</dbReference>
<dbReference type="HOGENOM" id="CLU_125440_3_0_9"/>
<dbReference type="STRING" id="525919.Apre_0230"/>
<sequence>MKKYKAKIKLVIKSDRTNFYGPGINELLLLIDEYQSTKEAAGAMGLSYSKALKIIKRCERELGFDIIKSQRGGADGGKSILTDEGRKIMTAYKDFNNEVNEDLEEKFNKYFSFLDKN</sequence>
<keyword evidence="2" id="KW-1185">Reference proteome</keyword>
<evidence type="ECO:0000313" key="2">
    <source>
        <dbReference type="Proteomes" id="UP000002294"/>
    </source>
</evidence>
<dbReference type="Proteomes" id="UP000002294">
    <property type="component" value="Chromosome"/>
</dbReference>
<dbReference type="InterPro" id="IPR051815">
    <property type="entry name" value="Molybdate_resp_trans_reg"/>
</dbReference>
<evidence type="ECO:0000313" key="1">
    <source>
        <dbReference type="EMBL" id="ACV28282.1"/>
    </source>
</evidence>
<dbReference type="KEGG" id="apr:Apre_0230"/>
<dbReference type="AlphaFoldDB" id="C7RFM1"/>
<protein>
    <submittedName>
        <fullName evidence="1">Transcriptional regulator, ModE family</fullName>
    </submittedName>
</protein>
<gene>
    <name evidence="1" type="ordered locus">Apre_0230</name>
</gene>
<reference evidence="1 2" key="1">
    <citation type="journal article" date="2009" name="Stand. Genomic Sci.">
        <title>Complete genome sequence of Anaerococcus prevotii type strain (PC1).</title>
        <authorList>
            <person name="Labutti K."/>
            <person name="Pukall R."/>
            <person name="Steenblock K."/>
            <person name="Glavina Del Rio T."/>
            <person name="Tice H."/>
            <person name="Copeland A."/>
            <person name="Cheng J.F."/>
            <person name="Lucas S."/>
            <person name="Chen F."/>
            <person name="Nolan M."/>
            <person name="Bruce D."/>
            <person name="Goodwin L."/>
            <person name="Pitluck S."/>
            <person name="Ivanova N."/>
            <person name="Mavromatis K."/>
            <person name="Ovchinnikova G."/>
            <person name="Pati A."/>
            <person name="Chen A."/>
            <person name="Palaniappan K."/>
            <person name="Land M."/>
            <person name="Hauser L."/>
            <person name="Chang Y.J."/>
            <person name="Jeffries C.D."/>
            <person name="Chain P."/>
            <person name="Saunders E."/>
            <person name="Brettin T."/>
            <person name="Detter J.C."/>
            <person name="Han C."/>
            <person name="Goker M."/>
            <person name="Bristow J."/>
            <person name="Eisen J.A."/>
            <person name="Markowitz V."/>
            <person name="Hugenholtz P."/>
            <person name="Kyrpides N.C."/>
            <person name="Klenk H.P."/>
            <person name="Lapidus A."/>
        </authorList>
    </citation>
    <scope>NUCLEOTIDE SEQUENCE [LARGE SCALE GENOMIC DNA]</scope>
    <source>
        <strain evidence="2">ATCC 9321 / DSM 20548 / JCM 6508 / NCTC 11806 / PC1</strain>
    </source>
</reference>
<organism evidence="1 2">
    <name type="scientific">Anaerococcus prevotii (strain ATCC 9321 / DSM 20548 / JCM 6508 / NCTC 11806 / PC1)</name>
    <name type="common">Peptostreptococcus prevotii</name>
    <name type="synonym">Peptococcus prevotii</name>
    <dbReference type="NCBI Taxonomy" id="525919"/>
    <lineage>
        <taxon>Bacteria</taxon>
        <taxon>Bacillati</taxon>
        <taxon>Bacillota</taxon>
        <taxon>Tissierellia</taxon>
        <taxon>Tissierellales</taxon>
        <taxon>Peptoniphilaceae</taxon>
        <taxon>Anaerococcus</taxon>
    </lineage>
</organism>
<dbReference type="PANTHER" id="PTHR30432:SF1">
    <property type="entry name" value="DNA-BINDING TRANSCRIPTIONAL DUAL REGULATOR MODE"/>
    <property type="match status" value="1"/>
</dbReference>
<dbReference type="Gene3D" id="1.10.10.10">
    <property type="entry name" value="Winged helix-like DNA-binding domain superfamily/Winged helix DNA-binding domain"/>
    <property type="match status" value="1"/>
</dbReference>
<proteinExistence type="predicted"/>
<accession>C7RFM1</accession>
<dbReference type="SUPFAM" id="SSF46785">
    <property type="entry name" value="Winged helix' DNA-binding domain"/>
    <property type="match status" value="1"/>
</dbReference>
<dbReference type="EMBL" id="CP001708">
    <property type="protein sequence ID" value="ACV28282.1"/>
    <property type="molecule type" value="Genomic_DNA"/>
</dbReference>
<dbReference type="OrthoDB" id="285216at2"/>